<accession>A0A4Z1NZ76</accession>
<dbReference type="Pfam" id="PF11976">
    <property type="entry name" value="Rad60-SLD"/>
    <property type="match status" value="1"/>
</dbReference>
<dbReference type="STRING" id="86259.A0A4Z1NZ76"/>
<evidence type="ECO:0000259" key="2">
    <source>
        <dbReference type="Pfam" id="PF11976"/>
    </source>
</evidence>
<name>A0A4Z1NZ76_9PEZI</name>
<feature type="compositionally biased region" description="Pro residues" evidence="1">
    <location>
        <begin position="80"/>
        <end position="95"/>
    </location>
</feature>
<dbReference type="Proteomes" id="UP000298493">
    <property type="component" value="Unassembled WGS sequence"/>
</dbReference>
<dbReference type="AlphaFoldDB" id="A0A4Z1NZ76"/>
<keyword evidence="4" id="KW-1185">Reference proteome</keyword>
<dbReference type="PANTHER" id="PTHR10562">
    <property type="entry name" value="SMALL UBIQUITIN-RELATED MODIFIER"/>
    <property type="match status" value="1"/>
</dbReference>
<dbReference type="Gene3D" id="3.10.20.90">
    <property type="entry name" value="Phosphatidylinositol 3-kinase Catalytic Subunit, Chain A, domain 1"/>
    <property type="match status" value="1"/>
</dbReference>
<dbReference type="InterPro" id="IPR029071">
    <property type="entry name" value="Ubiquitin-like_domsf"/>
</dbReference>
<feature type="domain" description="Rad60/SUMO-like" evidence="2">
    <location>
        <begin position="102"/>
        <end position="158"/>
    </location>
</feature>
<reference evidence="3 4" key="1">
    <citation type="submission" date="2019-04" db="EMBL/GenBank/DDBJ databases">
        <title>High contiguity whole genome sequence and gene annotation resource for two Venturia nashicola isolates.</title>
        <authorList>
            <person name="Prokchorchik M."/>
            <person name="Won K."/>
            <person name="Lee Y."/>
            <person name="Choi E.D."/>
            <person name="Segonzac C."/>
            <person name="Sohn K.H."/>
        </authorList>
    </citation>
    <scope>NUCLEOTIDE SEQUENCE [LARGE SCALE GENOMIC DNA]</scope>
    <source>
        <strain evidence="3 4">PRI2</strain>
    </source>
</reference>
<gene>
    <name evidence="3" type="ORF">E6O75_ATG11642</name>
</gene>
<dbReference type="SUPFAM" id="SSF54236">
    <property type="entry name" value="Ubiquitin-like"/>
    <property type="match status" value="1"/>
</dbReference>
<evidence type="ECO:0000256" key="1">
    <source>
        <dbReference type="SAM" id="MobiDB-lite"/>
    </source>
</evidence>
<comment type="caution">
    <text evidence="3">The sequence shown here is derived from an EMBL/GenBank/DDBJ whole genome shotgun (WGS) entry which is preliminary data.</text>
</comment>
<feature type="compositionally biased region" description="Polar residues" evidence="1">
    <location>
        <begin position="24"/>
        <end position="33"/>
    </location>
</feature>
<dbReference type="InterPro" id="IPR022617">
    <property type="entry name" value="Rad60/SUMO-like_dom"/>
</dbReference>
<proteinExistence type="predicted"/>
<sequence length="167" mass="18385">MDEPQESMERAASATVEPELHLPNATTENTGDATPSAPIDNLTSPSQQEPHPFPPNPFLQQPPTGTEQHAAPPTRTMNTAPPPTRTMDTTPPPTANPNAVAVTVRDSHGGEVTFKIKKRTKLNRLMYVFCERQGKTPAQVRFFFDGTRITGDDTPESLRWLKADIEL</sequence>
<protein>
    <submittedName>
        <fullName evidence="3">Ubiquitin-like protein</fullName>
    </submittedName>
</protein>
<organism evidence="3 4">
    <name type="scientific">Venturia nashicola</name>
    <dbReference type="NCBI Taxonomy" id="86259"/>
    <lineage>
        <taxon>Eukaryota</taxon>
        <taxon>Fungi</taxon>
        <taxon>Dikarya</taxon>
        <taxon>Ascomycota</taxon>
        <taxon>Pezizomycotina</taxon>
        <taxon>Dothideomycetes</taxon>
        <taxon>Pleosporomycetidae</taxon>
        <taxon>Venturiales</taxon>
        <taxon>Venturiaceae</taxon>
        <taxon>Venturia</taxon>
    </lineage>
</organism>
<evidence type="ECO:0000313" key="4">
    <source>
        <dbReference type="Proteomes" id="UP000298493"/>
    </source>
</evidence>
<dbReference type="EMBL" id="SNSC02000018">
    <property type="protein sequence ID" value="TID16524.1"/>
    <property type="molecule type" value="Genomic_DNA"/>
</dbReference>
<feature type="region of interest" description="Disordered" evidence="1">
    <location>
        <begin position="1"/>
        <end position="99"/>
    </location>
</feature>
<evidence type="ECO:0000313" key="3">
    <source>
        <dbReference type="EMBL" id="TID16524.1"/>
    </source>
</evidence>